<feature type="signal peptide" evidence="2">
    <location>
        <begin position="1"/>
        <end position="19"/>
    </location>
</feature>
<gene>
    <name evidence="3" type="ORF">O3M35_001917</name>
</gene>
<feature type="region of interest" description="Disordered" evidence="1">
    <location>
        <begin position="508"/>
        <end position="545"/>
    </location>
</feature>
<feature type="compositionally biased region" description="Basic and acidic residues" evidence="1">
    <location>
        <begin position="142"/>
        <end position="153"/>
    </location>
</feature>
<evidence type="ECO:0000256" key="2">
    <source>
        <dbReference type="SAM" id="SignalP"/>
    </source>
</evidence>
<reference evidence="3 4" key="1">
    <citation type="submission" date="2022-12" db="EMBL/GenBank/DDBJ databases">
        <title>Chromosome-level genome assembly of true bugs.</title>
        <authorList>
            <person name="Ma L."/>
            <person name="Li H."/>
        </authorList>
    </citation>
    <scope>NUCLEOTIDE SEQUENCE [LARGE SCALE GENOMIC DNA]</scope>
    <source>
        <strain evidence="3">Lab_2022b</strain>
    </source>
</reference>
<sequence>MVINAAVGLIAFVVITSEARLPPKFVKAASGAGKALYASRYGYSTIPIPAHIVLQTNLNRKEVHLTGSRGRRPTTKRPRRRPEYASKYQDYIPKGRVQKKKPKGVTTRPTKRRPTHKHPYKEPEYYDQDDLDDDIDDSEYEYDSRGKKYRDNYEYEDFGGHQKTRSRRRKKKNDEEGAHSEAKFSYTRKPQIYIKNYWSGTRKPSNKLYSTSTLDAPVRSKRIRDEERHIYEEDDGERRPIFKDKQKRLRNKHEGRYREDEEDNYKAESGRNRNRDSYYNSGEKSRERDENNKYHGKRKSQYRERDYENERDVWDEGNRERDKYDLEEAPTRNKPQKSRPKDNDVPKKWAEDDEEEVRNKEKEKMIKEIPITHITPQLWTTQMSAHIPTWSDVPFPIPSVTPIVVPTHFPINWNNQFPNQNNNNWYKPNQSVYDAKWIEAQAKGQNWGQKINNQNEVANRQNVNNGMTIAHAYPMANFEWKPETIREGEITEHEKWKIQNFPHQSTSQIVQNNPQPQSTTIHQPQNGQWPQTNTISASSGGAQQPIKGDIVYGSRFQDTNAKKKEPDIGYGQGMEVFDNRGSWQVY</sequence>
<feature type="compositionally biased region" description="Polar residues" evidence="1">
    <location>
        <begin position="508"/>
        <end position="542"/>
    </location>
</feature>
<feature type="region of interest" description="Disordered" evidence="1">
    <location>
        <begin position="242"/>
        <end position="361"/>
    </location>
</feature>
<feature type="compositionally biased region" description="Basic and acidic residues" evidence="1">
    <location>
        <begin position="172"/>
        <end position="182"/>
    </location>
</feature>
<feature type="compositionally biased region" description="Acidic residues" evidence="1">
    <location>
        <begin position="125"/>
        <end position="141"/>
    </location>
</feature>
<feature type="compositionally biased region" description="Basic and acidic residues" evidence="1">
    <location>
        <begin position="252"/>
        <end position="276"/>
    </location>
</feature>
<organism evidence="3 4">
    <name type="scientific">Rhynocoris fuscipes</name>
    <dbReference type="NCBI Taxonomy" id="488301"/>
    <lineage>
        <taxon>Eukaryota</taxon>
        <taxon>Metazoa</taxon>
        <taxon>Ecdysozoa</taxon>
        <taxon>Arthropoda</taxon>
        <taxon>Hexapoda</taxon>
        <taxon>Insecta</taxon>
        <taxon>Pterygota</taxon>
        <taxon>Neoptera</taxon>
        <taxon>Paraneoptera</taxon>
        <taxon>Hemiptera</taxon>
        <taxon>Heteroptera</taxon>
        <taxon>Panheteroptera</taxon>
        <taxon>Cimicomorpha</taxon>
        <taxon>Reduviidae</taxon>
        <taxon>Harpactorinae</taxon>
        <taxon>Harpactorini</taxon>
        <taxon>Rhynocoris</taxon>
    </lineage>
</organism>
<accession>A0AAW1CQA5</accession>
<feature type="compositionally biased region" description="Basic residues" evidence="1">
    <location>
        <begin position="162"/>
        <end position="171"/>
    </location>
</feature>
<feature type="compositionally biased region" description="Basic and acidic residues" evidence="1">
    <location>
        <begin position="301"/>
        <end position="331"/>
    </location>
</feature>
<feature type="compositionally biased region" description="Basic and acidic residues" evidence="1">
    <location>
        <begin position="283"/>
        <end position="293"/>
    </location>
</feature>
<feature type="compositionally biased region" description="Basic residues" evidence="1">
    <location>
        <begin position="69"/>
        <end position="80"/>
    </location>
</feature>
<proteinExistence type="predicted"/>
<feature type="compositionally biased region" description="Basic and acidic residues" evidence="1">
    <location>
        <begin position="339"/>
        <end position="350"/>
    </location>
</feature>
<feature type="chain" id="PRO_5043620663" evidence="2">
    <location>
        <begin position="20"/>
        <end position="586"/>
    </location>
</feature>
<keyword evidence="4" id="KW-1185">Reference proteome</keyword>
<dbReference type="EMBL" id="JAPXFL010000010">
    <property type="protein sequence ID" value="KAK9500701.1"/>
    <property type="molecule type" value="Genomic_DNA"/>
</dbReference>
<feature type="region of interest" description="Disordered" evidence="1">
    <location>
        <begin position="63"/>
        <end position="183"/>
    </location>
</feature>
<name>A0AAW1CQA5_9HEMI</name>
<protein>
    <submittedName>
        <fullName evidence="3">Uncharacterized protein</fullName>
    </submittedName>
</protein>
<dbReference type="AlphaFoldDB" id="A0AAW1CQA5"/>
<comment type="caution">
    <text evidence="3">The sequence shown here is derived from an EMBL/GenBank/DDBJ whole genome shotgun (WGS) entry which is preliminary data.</text>
</comment>
<dbReference type="Proteomes" id="UP001461498">
    <property type="component" value="Unassembled WGS sequence"/>
</dbReference>
<evidence type="ECO:0000313" key="3">
    <source>
        <dbReference type="EMBL" id="KAK9500701.1"/>
    </source>
</evidence>
<keyword evidence="2" id="KW-0732">Signal</keyword>
<feature type="compositionally biased region" description="Basic residues" evidence="1">
    <location>
        <begin position="96"/>
        <end position="119"/>
    </location>
</feature>
<evidence type="ECO:0000313" key="4">
    <source>
        <dbReference type="Proteomes" id="UP001461498"/>
    </source>
</evidence>
<evidence type="ECO:0000256" key="1">
    <source>
        <dbReference type="SAM" id="MobiDB-lite"/>
    </source>
</evidence>